<dbReference type="HAMAP" id="MF_01077">
    <property type="entry name" value="RimP"/>
    <property type="match status" value="1"/>
</dbReference>
<feature type="domain" description="Ribosome maturation factor RimP N-terminal" evidence="4">
    <location>
        <begin position="25"/>
        <end position="94"/>
    </location>
</feature>
<dbReference type="InterPro" id="IPR035956">
    <property type="entry name" value="RimP_N_sf"/>
</dbReference>
<dbReference type="PANTHER" id="PTHR33867">
    <property type="entry name" value="RIBOSOME MATURATION FACTOR RIMP"/>
    <property type="match status" value="1"/>
</dbReference>
<protein>
    <recommendedName>
        <fullName evidence="3">Ribosome maturation factor RimP</fullName>
    </recommendedName>
</protein>
<dbReference type="GO" id="GO:0006412">
    <property type="term" value="P:translation"/>
    <property type="evidence" value="ECO:0007669"/>
    <property type="project" value="TreeGrafter"/>
</dbReference>
<dbReference type="Pfam" id="PF02576">
    <property type="entry name" value="RimP_N"/>
    <property type="match status" value="1"/>
</dbReference>
<sequence>MIDPQLAEAIERCISQYSAREDLDRQHELFLVDMSFKGGSGRKVIEILVETEQGVTISQCAALSRLIRDEIEESDELPGIVGESFELTVSSPGVGGPIRHPRQYVRQAGRVLRVHYRTDDNEIHEVTGRLLQADVQTAGAASIVIQPEGRGRRNKGGALAAPLEIPLDTIEKAVVQVEF</sequence>
<keyword evidence="2 3" id="KW-0690">Ribosome biogenesis</keyword>
<dbReference type="InterPro" id="IPR028989">
    <property type="entry name" value="RimP_N"/>
</dbReference>
<dbReference type="Gene3D" id="3.30.300.70">
    <property type="entry name" value="RimP-like superfamily, N-terminal"/>
    <property type="match status" value="1"/>
</dbReference>
<keyword evidence="1 3" id="KW-0963">Cytoplasm</keyword>
<gene>
    <name evidence="3" type="primary">rimP</name>
    <name evidence="5" type="ORF">ENN50_07495</name>
</gene>
<dbReference type="Proteomes" id="UP000886335">
    <property type="component" value="Unassembled WGS sequence"/>
</dbReference>
<evidence type="ECO:0000256" key="1">
    <source>
        <dbReference type="ARBA" id="ARBA00022490"/>
    </source>
</evidence>
<evidence type="ECO:0000256" key="3">
    <source>
        <dbReference type="HAMAP-Rule" id="MF_01077"/>
    </source>
</evidence>
<comment type="subcellular location">
    <subcellularLocation>
        <location evidence="3">Cytoplasm</location>
    </subcellularLocation>
</comment>
<reference evidence="5" key="1">
    <citation type="journal article" date="2020" name="mSystems">
        <title>Genome- and Community-Level Interaction Insights into Carbon Utilization and Element Cycling Functions of Hydrothermarchaeota in Hydrothermal Sediment.</title>
        <authorList>
            <person name="Zhou Z."/>
            <person name="Liu Y."/>
            <person name="Xu W."/>
            <person name="Pan J."/>
            <person name="Luo Z.H."/>
            <person name="Li M."/>
        </authorList>
    </citation>
    <scope>NUCLEOTIDE SEQUENCE [LARGE SCALE GENOMIC DNA]</scope>
    <source>
        <strain evidence="5">SpSt-1181</strain>
    </source>
</reference>
<dbReference type="EMBL" id="DSBW01000164">
    <property type="protein sequence ID" value="HED31509.1"/>
    <property type="molecule type" value="Genomic_DNA"/>
</dbReference>
<comment type="function">
    <text evidence="3">Required for maturation of 30S ribosomal subunits.</text>
</comment>
<name>A0A831WVU5_PROAE</name>
<comment type="similarity">
    <text evidence="3">Belongs to the RimP family.</text>
</comment>
<dbReference type="PANTHER" id="PTHR33867:SF1">
    <property type="entry name" value="RIBOSOME MATURATION FACTOR RIMP"/>
    <property type="match status" value="1"/>
</dbReference>
<proteinExistence type="inferred from homology"/>
<dbReference type="InterPro" id="IPR003728">
    <property type="entry name" value="Ribosome_maturation_RimP"/>
</dbReference>
<evidence type="ECO:0000313" key="5">
    <source>
        <dbReference type="EMBL" id="HED31509.1"/>
    </source>
</evidence>
<dbReference type="SUPFAM" id="SSF75420">
    <property type="entry name" value="YhbC-like, N-terminal domain"/>
    <property type="match status" value="1"/>
</dbReference>
<dbReference type="GO" id="GO:0005829">
    <property type="term" value="C:cytosol"/>
    <property type="evidence" value="ECO:0007669"/>
    <property type="project" value="TreeGrafter"/>
</dbReference>
<dbReference type="GO" id="GO:0000028">
    <property type="term" value="P:ribosomal small subunit assembly"/>
    <property type="evidence" value="ECO:0007669"/>
    <property type="project" value="TreeGrafter"/>
</dbReference>
<comment type="caution">
    <text evidence="5">The sequence shown here is derived from an EMBL/GenBank/DDBJ whole genome shotgun (WGS) entry which is preliminary data.</text>
</comment>
<dbReference type="AlphaFoldDB" id="A0A831WVU5"/>
<evidence type="ECO:0000256" key="2">
    <source>
        <dbReference type="ARBA" id="ARBA00022517"/>
    </source>
</evidence>
<accession>A0A831WVU5</accession>
<organism evidence="5">
    <name type="scientific">Prosthecochloris aestuarii</name>
    <dbReference type="NCBI Taxonomy" id="1102"/>
    <lineage>
        <taxon>Bacteria</taxon>
        <taxon>Pseudomonadati</taxon>
        <taxon>Chlorobiota</taxon>
        <taxon>Chlorobiia</taxon>
        <taxon>Chlorobiales</taxon>
        <taxon>Chlorobiaceae</taxon>
        <taxon>Prosthecochloris</taxon>
    </lineage>
</organism>
<evidence type="ECO:0000259" key="4">
    <source>
        <dbReference type="Pfam" id="PF02576"/>
    </source>
</evidence>